<accession>A0ABT7QWH8</accession>
<keyword evidence="1" id="KW-0732">Signal</keyword>
<dbReference type="EMBL" id="JAQIBD010000001">
    <property type="protein sequence ID" value="MDM5271180.1"/>
    <property type="molecule type" value="Genomic_DNA"/>
</dbReference>
<evidence type="ECO:0000256" key="1">
    <source>
        <dbReference type="SAM" id="SignalP"/>
    </source>
</evidence>
<gene>
    <name evidence="2" type="ORF">PGH07_03235</name>
</gene>
<reference evidence="2" key="1">
    <citation type="submission" date="2023-01" db="EMBL/GenBank/DDBJ databases">
        <title>Sulfurovum sp. zt1-1 genome assembly.</title>
        <authorList>
            <person name="Wang J."/>
        </authorList>
    </citation>
    <scope>NUCLEOTIDE SEQUENCE</scope>
    <source>
        <strain evidence="2">Zt1-1</strain>
    </source>
</reference>
<evidence type="ECO:0000313" key="2">
    <source>
        <dbReference type="EMBL" id="MDM5271180.1"/>
    </source>
</evidence>
<protein>
    <recommendedName>
        <fullName evidence="4">Lipoprotein</fullName>
    </recommendedName>
</protein>
<evidence type="ECO:0008006" key="4">
    <source>
        <dbReference type="Google" id="ProtNLM"/>
    </source>
</evidence>
<name>A0ABT7QWH8_9BACT</name>
<dbReference type="RefSeq" id="WP_289412501.1">
    <property type="nucleotide sequence ID" value="NZ_JAQIBD010000001.1"/>
</dbReference>
<feature type="signal peptide" evidence="1">
    <location>
        <begin position="1"/>
        <end position="18"/>
    </location>
</feature>
<feature type="chain" id="PRO_5047138390" description="Lipoprotein" evidence="1">
    <location>
        <begin position="19"/>
        <end position="49"/>
    </location>
</feature>
<organism evidence="2 3">
    <name type="scientific">Sulfurovum zhangzhouensis</name>
    <dbReference type="NCBI Taxonomy" id="3019067"/>
    <lineage>
        <taxon>Bacteria</taxon>
        <taxon>Pseudomonadati</taxon>
        <taxon>Campylobacterota</taxon>
        <taxon>Epsilonproteobacteria</taxon>
        <taxon>Campylobacterales</taxon>
        <taxon>Sulfurovaceae</taxon>
        <taxon>Sulfurovum</taxon>
    </lineage>
</organism>
<dbReference type="InterPro" id="IPR046613">
    <property type="entry name" value="DUF6726"/>
</dbReference>
<dbReference type="Proteomes" id="UP001169069">
    <property type="component" value="Unassembled WGS sequence"/>
</dbReference>
<sequence>MIYITLLFLSGCTQVVTAPVYVAGAAVSTTIDVAGATVDAVSDDEDEKN</sequence>
<dbReference type="Pfam" id="PF20487">
    <property type="entry name" value="DUF6726"/>
    <property type="match status" value="1"/>
</dbReference>
<proteinExistence type="predicted"/>
<keyword evidence="3" id="KW-1185">Reference proteome</keyword>
<evidence type="ECO:0000313" key="3">
    <source>
        <dbReference type="Proteomes" id="UP001169069"/>
    </source>
</evidence>
<comment type="caution">
    <text evidence="2">The sequence shown here is derived from an EMBL/GenBank/DDBJ whole genome shotgun (WGS) entry which is preliminary data.</text>
</comment>